<organism evidence="1 2">
    <name type="scientific">Sphingobacterium athyrii</name>
    <dbReference type="NCBI Taxonomy" id="2152717"/>
    <lineage>
        <taxon>Bacteria</taxon>
        <taxon>Pseudomonadati</taxon>
        <taxon>Bacteroidota</taxon>
        <taxon>Sphingobacteriia</taxon>
        <taxon>Sphingobacteriales</taxon>
        <taxon>Sphingobacteriaceae</taxon>
        <taxon>Sphingobacterium</taxon>
    </lineage>
</organism>
<sequence>MESQLLLPACYLPPISYFHTIQEHNLPLVIEKYEHFQKQSYRTRARIASANGVQDLIVPIQHGNKDRVPMKDIRISYEFDWQRLHWLSIQTAYRSSAYFEYYEDDFSRFYHEKFDYLLDFNVAQLELILKSIKLRRTLSFTEEYRINDSAIVDYREVIHPKKESILVAPKEYYQVFLDKNGFYPDLSIIDLLFNQGPQSKSYL</sequence>
<reference evidence="1 2" key="1">
    <citation type="submission" date="2018-04" db="EMBL/GenBank/DDBJ databases">
        <title>Sphingobacterium sp. M46 Genome.</title>
        <authorList>
            <person name="Cheng J."/>
            <person name="Li Y."/>
        </authorList>
    </citation>
    <scope>NUCLEOTIDE SEQUENCE [LARGE SCALE GENOMIC DNA]</scope>
    <source>
        <strain evidence="1 2">M46</strain>
    </source>
</reference>
<protein>
    <recommendedName>
        <fullName evidence="3">WbqC family protein</fullName>
    </recommendedName>
</protein>
<dbReference type="InterPro" id="IPR014985">
    <property type="entry name" value="WbqC"/>
</dbReference>
<keyword evidence="2" id="KW-1185">Reference proteome</keyword>
<dbReference type="RefSeq" id="WP_108636957.1">
    <property type="nucleotide sequence ID" value="NZ_DAMCKI010000152.1"/>
</dbReference>
<dbReference type="Proteomes" id="UP000250831">
    <property type="component" value="Unassembled WGS sequence"/>
</dbReference>
<dbReference type="AlphaFoldDB" id="A0A363NKF1"/>
<dbReference type="OrthoDB" id="1523452at2"/>
<proteinExistence type="predicted"/>
<evidence type="ECO:0008006" key="3">
    <source>
        <dbReference type="Google" id="ProtNLM"/>
    </source>
</evidence>
<evidence type="ECO:0000313" key="1">
    <source>
        <dbReference type="EMBL" id="PUV21262.1"/>
    </source>
</evidence>
<comment type="caution">
    <text evidence="1">The sequence shown here is derived from an EMBL/GenBank/DDBJ whole genome shotgun (WGS) entry which is preliminary data.</text>
</comment>
<evidence type="ECO:0000313" key="2">
    <source>
        <dbReference type="Proteomes" id="UP000250831"/>
    </source>
</evidence>
<dbReference type="Pfam" id="PF08889">
    <property type="entry name" value="WbqC"/>
    <property type="match status" value="1"/>
</dbReference>
<accession>A0A363NKF1</accession>
<name>A0A363NKF1_9SPHI</name>
<gene>
    <name evidence="1" type="ORF">DCO56_27850</name>
</gene>
<dbReference type="EMBL" id="QCXX01000011">
    <property type="protein sequence ID" value="PUV21262.1"/>
    <property type="molecule type" value="Genomic_DNA"/>
</dbReference>